<evidence type="ECO:0000256" key="3">
    <source>
        <dbReference type="ARBA" id="ARBA00022448"/>
    </source>
</evidence>
<evidence type="ECO:0000256" key="4">
    <source>
        <dbReference type="ARBA" id="ARBA00022452"/>
    </source>
</evidence>
<keyword evidence="5" id="KW-0812">Transmembrane</keyword>
<accession>A0A1Y6D184</accession>
<keyword evidence="7" id="KW-0998">Cell outer membrane</keyword>
<evidence type="ECO:0000256" key="5">
    <source>
        <dbReference type="ARBA" id="ARBA00022692"/>
    </source>
</evidence>
<keyword evidence="4" id="KW-1134">Transmembrane beta strand</keyword>
<dbReference type="OrthoDB" id="9813458at2"/>
<organism evidence="9 10">
    <name type="scientific">Methylomagnum ishizawai</name>
    <dbReference type="NCBI Taxonomy" id="1760988"/>
    <lineage>
        <taxon>Bacteria</taxon>
        <taxon>Pseudomonadati</taxon>
        <taxon>Pseudomonadota</taxon>
        <taxon>Gammaproteobacteria</taxon>
        <taxon>Methylococcales</taxon>
        <taxon>Methylococcaceae</taxon>
        <taxon>Methylomagnum</taxon>
    </lineage>
</organism>
<keyword evidence="6" id="KW-0472">Membrane</keyword>
<dbReference type="Proteomes" id="UP000192923">
    <property type="component" value="Unassembled WGS sequence"/>
</dbReference>
<gene>
    <name evidence="9" type="ORF">SAMN02949497_4094</name>
</gene>
<dbReference type="InterPro" id="IPR051906">
    <property type="entry name" value="TolC-like"/>
</dbReference>
<reference evidence="9 10" key="1">
    <citation type="submission" date="2016-12" db="EMBL/GenBank/DDBJ databases">
        <authorList>
            <person name="Song W.-J."/>
            <person name="Kurnit D.M."/>
        </authorList>
    </citation>
    <scope>NUCLEOTIDE SEQUENCE [LARGE SCALE GENOMIC DNA]</scope>
    <source>
        <strain evidence="9 10">175</strain>
    </source>
</reference>
<evidence type="ECO:0000313" key="10">
    <source>
        <dbReference type="Proteomes" id="UP000192923"/>
    </source>
</evidence>
<keyword evidence="10" id="KW-1185">Reference proteome</keyword>
<dbReference type="PANTHER" id="PTHR30026:SF20">
    <property type="entry name" value="OUTER MEMBRANE PROTEIN TOLC"/>
    <property type="match status" value="1"/>
</dbReference>
<evidence type="ECO:0000256" key="8">
    <source>
        <dbReference type="SAM" id="SignalP"/>
    </source>
</evidence>
<dbReference type="Pfam" id="PF02321">
    <property type="entry name" value="OEP"/>
    <property type="match status" value="2"/>
</dbReference>
<dbReference type="Gene3D" id="1.20.1600.10">
    <property type="entry name" value="Outer membrane efflux proteins (OEP)"/>
    <property type="match status" value="1"/>
</dbReference>
<evidence type="ECO:0000256" key="6">
    <source>
        <dbReference type="ARBA" id="ARBA00023136"/>
    </source>
</evidence>
<dbReference type="SUPFAM" id="SSF56954">
    <property type="entry name" value="Outer membrane efflux proteins (OEP)"/>
    <property type="match status" value="1"/>
</dbReference>
<dbReference type="AlphaFoldDB" id="A0A1Y6D184"/>
<evidence type="ECO:0000256" key="2">
    <source>
        <dbReference type="ARBA" id="ARBA00007613"/>
    </source>
</evidence>
<keyword evidence="3" id="KW-0813">Transport</keyword>
<keyword evidence="8" id="KW-0732">Signal</keyword>
<protein>
    <submittedName>
        <fullName evidence="9">Outer membrane protein</fullName>
    </submittedName>
</protein>
<dbReference type="STRING" id="1760988.SAMN02949497_4094"/>
<comment type="similarity">
    <text evidence="2">Belongs to the outer membrane factor (OMF) (TC 1.B.17) family.</text>
</comment>
<proteinExistence type="inferred from homology"/>
<evidence type="ECO:0000313" key="9">
    <source>
        <dbReference type="EMBL" id="SMF96688.1"/>
    </source>
</evidence>
<dbReference type="GO" id="GO:0015288">
    <property type="term" value="F:porin activity"/>
    <property type="evidence" value="ECO:0007669"/>
    <property type="project" value="TreeGrafter"/>
</dbReference>
<sequence length="445" mass="49937">MRSLYPSLVLALWAGLAQAAGPVDLLQLYEQTLATNPVLKGKEYTIDQAHAQRDQALSKLLPQVMAVGNYSWNEFRQDRGSRFPGYTVDGYAGMRGVIQARQALFDLPSYLGYQSAGASIQQTEQELEAVRMATTADLIDRYFMVLEAVDEMSYVEGEKALTTSEMQRIRRMYERQMAMVTDLYEVEAYYQTLLTREIEVGNAKAVALEKLRETTGMPVPDLAPLARDRLPEVPGQVDEWVREANTNHPALKALQYALDAAETAIGSARAQHLPQLSLQLSEIYSDNQGYDNRPIGRYNSASVGVQLNVPIYSGGEIEAAAKEAVARYQTTQEKRVERQREIDKEVRTAYLNARTGRAKVDSTAKEIEFREKARVAQEKSYELGVATIVALLESKKNLLKARFEYAGARYDYIRSLVALRLWSGSLSLRDIEDINGWLAGAKPKR</sequence>
<dbReference type="GO" id="GO:1990281">
    <property type="term" value="C:efflux pump complex"/>
    <property type="evidence" value="ECO:0007669"/>
    <property type="project" value="TreeGrafter"/>
</dbReference>
<dbReference type="GO" id="GO:0015562">
    <property type="term" value="F:efflux transmembrane transporter activity"/>
    <property type="evidence" value="ECO:0007669"/>
    <property type="project" value="InterPro"/>
</dbReference>
<dbReference type="PANTHER" id="PTHR30026">
    <property type="entry name" value="OUTER MEMBRANE PROTEIN TOLC"/>
    <property type="match status" value="1"/>
</dbReference>
<dbReference type="InterPro" id="IPR003423">
    <property type="entry name" value="OMP_efflux"/>
</dbReference>
<comment type="subcellular location">
    <subcellularLocation>
        <location evidence="1">Cell outer membrane</location>
    </subcellularLocation>
</comment>
<evidence type="ECO:0000256" key="7">
    <source>
        <dbReference type="ARBA" id="ARBA00023237"/>
    </source>
</evidence>
<evidence type="ECO:0000256" key="1">
    <source>
        <dbReference type="ARBA" id="ARBA00004442"/>
    </source>
</evidence>
<dbReference type="EMBL" id="FXAM01000001">
    <property type="protein sequence ID" value="SMF96688.1"/>
    <property type="molecule type" value="Genomic_DNA"/>
</dbReference>
<name>A0A1Y6D184_9GAMM</name>
<feature type="signal peptide" evidence="8">
    <location>
        <begin position="1"/>
        <end position="19"/>
    </location>
</feature>
<feature type="chain" id="PRO_5011006660" evidence="8">
    <location>
        <begin position="20"/>
        <end position="445"/>
    </location>
</feature>
<dbReference type="GO" id="GO:0009279">
    <property type="term" value="C:cell outer membrane"/>
    <property type="evidence" value="ECO:0007669"/>
    <property type="project" value="UniProtKB-SubCell"/>
</dbReference>
<dbReference type="RefSeq" id="WP_085215549.1">
    <property type="nucleotide sequence ID" value="NZ_FXAM01000001.1"/>
</dbReference>